<accession>A0ABS4D1M5</accession>
<name>A0ABS4D1M5_9BACI</name>
<protein>
    <recommendedName>
        <fullName evidence="3">Head fiber protein</fullName>
    </recommendedName>
</protein>
<sequence>MSNRSTKNYREPDKWVVEGELAINAPGKITKNGQEIELGGTKAVDWNNVQGKPSTFAPSSHTHPISDITNLQTTLNGKLTASKVAAQAESTATDVTGLKNDLNALLAKLKAAGIRN</sequence>
<reference evidence="1 2" key="1">
    <citation type="submission" date="2021-01" db="EMBL/GenBank/DDBJ databases">
        <title>Genomic Encyclopedia of Type Strains, Phase IV (KMG-IV): sequencing the most valuable type-strain genomes for metagenomic binning, comparative biology and taxonomic classification.</title>
        <authorList>
            <person name="Goeker M."/>
        </authorList>
    </citation>
    <scope>NUCLEOTIDE SEQUENCE [LARGE SCALE GENOMIC DNA]</scope>
    <source>
        <strain evidence="1 2">DSM 103394</strain>
    </source>
</reference>
<evidence type="ECO:0000313" key="1">
    <source>
        <dbReference type="EMBL" id="MBP1083500.1"/>
    </source>
</evidence>
<gene>
    <name evidence="1" type="ORF">JOC74_004028</name>
</gene>
<dbReference type="EMBL" id="JAFDST010000006">
    <property type="protein sequence ID" value="MBP1083500.1"/>
    <property type="molecule type" value="Genomic_DNA"/>
</dbReference>
<dbReference type="Proteomes" id="UP000674416">
    <property type="component" value="Unassembled WGS sequence"/>
</dbReference>
<evidence type="ECO:0000313" key="2">
    <source>
        <dbReference type="Proteomes" id="UP000674416"/>
    </source>
</evidence>
<evidence type="ECO:0008006" key="3">
    <source>
        <dbReference type="Google" id="ProtNLM"/>
    </source>
</evidence>
<comment type="caution">
    <text evidence="1">The sequence shown here is derived from an EMBL/GenBank/DDBJ whole genome shotgun (WGS) entry which is preliminary data.</text>
</comment>
<dbReference type="Gene3D" id="6.10.140.1630">
    <property type="match status" value="1"/>
</dbReference>
<proteinExistence type="predicted"/>
<organism evidence="1 2">
    <name type="scientific">Bacillus capparidis</name>
    <dbReference type="NCBI Taxonomy" id="1840411"/>
    <lineage>
        <taxon>Bacteria</taxon>
        <taxon>Bacillati</taxon>
        <taxon>Bacillota</taxon>
        <taxon>Bacilli</taxon>
        <taxon>Bacillales</taxon>
        <taxon>Bacillaceae</taxon>
        <taxon>Bacillus</taxon>
    </lineage>
</organism>
<keyword evidence="2" id="KW-1185">Reference proteome</keyword>